<dbReference type="InterPro" id="IPR036770">
    <property type="entry name" value="Ankyrin_rpt-contain_sf"/>
</dbReference>
<evidence type="ECO:0000256" key="2">
    <source>
        <dbReference type="PROSITE-ProRule" id="PRU00023"/>
    </source>
</evidence>
<feature type="compositionally biased region" description="Polar residues" evidence="4">
    <location>
        <begin position="1877"/>
        <end position="1886"/>
    </location>
</feature>
<evidence type="ECO:0000256" key="3">
    <source>
        <dbReference type="SAM" id="Coils"/>
    </source>
</evidence>
<comment type="similarity">
    <text evidence="1">Belongs to the BCOR family.</text>
</comment>
<feature type="compositionally biased region" description="Basic and acidic residues" evidence="4">
    <location>
        <begin position="384"/>
        <end position="400"/>
    </location>
</feature>
<dbReference type="GO" id="GO:0005634">
    <property type="term" value="C:nucleus"/>
    <property type="evidence" value="ECO:0007669"/>
    <property type="project" value="TreeGrafter"/>
</dbReference>
<name>A0AAN8NY67_POLSC</name>
<feature type="coiled-coil region" evidence="3">
    <location>
        <begin position="1200"/>
        <end position="1227"/>
    </location>
</feature>
<dbReference type="PRINTS" id="PR01415">
    <property type="entry name" value="ANKYRIN"/>
</dbReference>
<accession>A0AAN8NY67</accession>
<reference evidence="5 6" key="1">
    <citation type="submission" date="2023-10" db="EMBL/GenBank/DDBJ databases">
        <title>Genomes of two closely related lineages of the louse Polyplax serrata with different host specificities.</title>
        <authorList>
            <person name="Martinu J."/>
            <person name="Tarabai H."/>
            <person name="Stefka J."/>
            <person name="Hypsa V."/>
        </authorList>
    </citation>
    <scope>NUCLEOTIDE SEQUENCE [LARGE SCALE GENOMIC DNA]</scope>
    <source>
        <strain evidence="5">HR10_N</strain>
    </source>
</reference>
<feature type="region of interest" description="Disordered" evidence="4">
    <location>
        <begin position="156"/>
        <end position="178"/>
    </location>
</feature>
<dbReference type="Pfam" id="PF00023">
    <property type="entry name" value="Ank"/>
    <property type="match status" value="1"/>
</dbReference>
<feature type="compositionally biased region" description="Polar residues" evidence="4">
    <location>
        <begin position="1427"/>
        <end position="1439"/>
    </location>
</feature>
<feature type="region of interest" description="Disordered" evidence="4">
    <location>
        <begin position="1855"/>
        <end position="2010"/>
    </location>
</feature>
<organism evidence="5 6">
    <name type="scientific">Polyplax serrata</name>
    <name type="common">Common mouse louse</name>
    <dbReference type="NCBI Taxonomy" id="468196"/>
    <lineage>
        <taxon>Eukaryota</taxon>
        <taxon>Metazoa</taxon>
        <taxon>Ecdysozoa</taxon>
        <taxon>Arthropoda</taxon>
        <taxon>Hexapoda</taxon>
        <taxon>Insecta</taxon>
        <taxon>Pterygota</taxon>
        <taxon>Neoptera</taxon>
        <taxon>Paraneoptera</taxon>
        <taxon>Psocodea</taxon>
        <taxon>Troctomorpha</taxon>
        <taxon>Phthiraptera</taxon>
        <taxon>Anoplura</taxon>
        <taxon>Polyplacidae</taxon>
        <taxon>Polyplax</taxon>
    </lineage>
</organism>
<gene>
    <name evidence="5" type="ORF">RUM43_001971</name>
</gene>
<comment type="caution">
    <text evidence="5">The sequence shown here is derived from an EMBL/GenBank/DDBJ whole genome shotgun (WGS) entry which is preliminary data.</text>
</comment>
<feature type="region of interest" description="Disordered" evidence="4">
    <location>
        <begin position="1098"/>
        <end position="1128"/>
    </location>
</feature>
<keyword evidence="2" id="KW-0040">ANK repeat</keyword>
<feature type="compositionally biased region" description="Polar residues" evidence="4">
    <location>
        <begin position="336"/>
        <end position="348"/>
    </location>
</feature>
<feature type="compositionally biased region" description="Basic and acidic residues" evidence="4">
    <location>
        <begin position="2083"/>
        <end position="2100"/>
    </location>
</feature>
<feature type="region of interest" description="Disordered" evidence="4">
    <location>
        <begin position="1297"/>
        <end position="1329"/>
    </location>
</feature>
<dbReference type="GO" id="GO:0000122">
    <property type="term" value="P:negative regulation of transcription by RNA polymerase II"/>
    <property type="evidence" value="ECO:0007669"/>
    <property type="project" value="TreeGrafter"/>
</dbReference>
<feature type="compositionally biased region" description="Polar residues" evidence="4">
    <location>
        <begin position="1917"/>
        <end position="1943"/>
    </location>
</feature>
<feature type="region of interest" description="Disordered" evidence="4">
    <location>
        <begin position="2076"/>
        <end position="2102"/>
    </location>
</feature>
<feature type="compositionally biased region" description="Acidic residues" evidence="4">
    <location>
        <begin position="1695"/>
        <end position="1718"/>
    </location>
</feature>
<protein>
    <submittedName>
        <fullName evidence="5">Uncharacterized protein</fullName>
    </submittedName>
</protein>
<feature type="compositionally biased region" description="Polar residues" evidence="4">
    <location>
        <begin position="1098"/>
        <end position="1115"/>
    </location>
</feature>
<evidence type="ECO:0000256" key="4">
    <source>
        <dbReference type="SAM" id="MobiDB-lite"/>
    </source>
</evidence>
<dbReference type="PROSITE" id="PS50297">
    <property type="entry name" value="ANK_REP_REGION"/>
    <property type="match status" value="2"/>
</dbReference>
<dbReference type="GO" id="GO:0003714">
    <property type="term" value="F:transcription corepressor activity"/>
    <property type="evidence" value="ECO:0007669"/>
    <property type="project" value="TreeGrafter"/>
</dbReference>
<feature type="repeat" description="ANK" evidence="2">
    <location>
        <begin position="2320"/>
        <end position="2352"/>
    </location>
</feature>
<evidence type="ECO:0000256" key="1">
    <source>
        <dbReference type="ARBA" id="ARBA00034703"/>
    </source>
</evidence>
<feature type="region of interest" description="Disordered" evidence="4">
    <location>
        <begin position="1663"/>
        <end position="1835"/>
    </location>
</feature>
<keyword evidence="3" id="KW-0175">Coiled coil</keyword>
<feature type="region of interest" description="Disordered" evidence="4">
    <location>
        <begin position="212"/>
        <end position="231"/>
    </location>
</feature>
<dbReference type="EMBL" id="JAWJWE010000036">
    <property type="protein sequence ID" value="KAK6628159.1"/>
    <property type="molecule type" value="Genomic_DNA"/>
</dbReference>
<feature type="compositionally biased region" description="Basic and acidic residues" evidence="4">
    <location>
        <begin position="156"/>
        <end position="165"/>
    </location>
</feature>
<feature type="repeat" description="ANK" evidence="2">
    <location>
        <begin position="2287"/>
        <end position="2319"/>
    </location>
</feature>
<evidence type="ECO:0000313" key="6">
    <source>
        <dbReference type="Proteomes" id="UP001372834"/>
    </source>
</evidence>
<dbReference type="PANTHER" id="PTHR24117">
    <property type="entry name" value="AGAP007537-PB"/>
    <property type="match status" value="1"/>
</dbReference>
<feature type="region of interest" description="Disordered" evidence="4">
    <location>
        <begin position="1419"/>
        <end position="1466"/>
    </location>
</feature>
<dbReference type="SMART" id="SM00248">
    <property type="entry name" value="ANK"/>
    <property type="match status" value="3"/>
</dbReference>
<dbReference type="SUPFAM" id="SSF48403">
    <property type="entry name" value="Ankyrin repeat"/>
    <property type="match status" value="1"/>
</dbReference>
<evidence type="ECO:0000313" key="5">
    <source>
        <dbReference type="EMBL" id="KAK6628159.1"/>
    </source>
</evidence>
<sequence>MNIGVTKIMNRSRGGPEESVVHTVGGSTAANTYSNVPLDKARSVTMETTLNPLSYWPPPSLPSTNIADSKEAVDDPPIDTPGRSHTSQLPKKLNTVGQGMLEAEQDGLHIITEENGQSFVGSNQTPKVLQHNLPPIAGITSSHNYRGARDMQKNAHEEAGNENVRKGIPGFRRSNGHAVPEPQIEETAKGIFQKSTSNPCHFIGDKVLDVSRSQKTQSEGPTTDISSQPNHTFSIPKPFLKPGPTNRVNRALTPVLHISETVSKVPRYVPDPLASASVRTNLSHVAACTNAKSTTTEAVTSSENNWETNLPPSKLSSITNLSHEVSKLNVPIAMTPQPTSSPNNTQPCLQHVGTGLTNSQSAHPALTVPNLPSPSIRHVQPDSSRPHSLDDSTNGKRTPKEFHKMNQKNMHHDRHLNHSTIINTSIEQTRAGPPGDSQFPNVSISRAYMQQNHLQTNHQHYQQQQLQKSLNNYKGKERMPLDSTPKPQNVMSNAGRVMEHHNLPDSKFYSNKTVEKYHTEQNSFERSTYLTSGKEYLATEYPQVQSPLGPIQRVTASTVSNDISQRKATEDVGIIGTKSNTLNVLESVVEWKKTESSVELGNRRGFVITQTENKISNRGSGISESGPQDLDFRKMKGQFKFSAENTDTDGFGSRLQKNSTKLKYPPVPQSNYDLNRQIYDTMTGINTNKLPQQALPTLIEKEALQCSPSRNRVNVAGESNLRHLISHNAPIQDAKGSDCSSMKYSKSGNHELHVNSYVQFHKGVVDSPSKRAPYQNKGPSSMGQTVFSTLVQTQQAIVMDQHRPPTPRLGVERHALPPSRTSLPLIMERNRSISVKQGLVSTSTTSHAPDHIVCDYLQKKLLEDKVSQSIDALGSKGSNLSPKSATCRLKRESPLDLSVKTVRQSADSTAKDDSETYFQNFMNLSQSNQKCQEGRFPVVGHQNDVAAGAPKIDFTPNFAGFHVEGPRSNASLHHKPEMSVLPPVESFKTFSGRLGNCREGQDDTKRSEYTSSPVCFSKGISKISQTHQRVTPDVRRQLDDLKSDTAKCISNSLTRSHSAQPKIQKIDSWKLAFDEHIEQRLNSARASLYGAQNAEFSSNRVDSSKSPGQSNSILRHSSGSSHHESSNMYPQIPVQTSATPYNPAYVQQQPQCQSATPQTPQEKIEQLDGVGHSPDPEQIIKQISKGVMPDYKLLQDKNVLSVLRSSLEEKEAKLMQLREAAKRKEKYKELMIPEVPKKRFQPYSQALKFQRHDRQSLPPFGALTMERLCSPNSNLGGRPNTPKSVDSIKIDIEPVHNRMRPGMKGDPEKVGTPNMDPSPRDGALGPPTDLDGLAAFLAARIRTKGELKQVGSTVDPDGTDAGRSSRDPGDQSSAIISRESLVTEPPNGNRKSPIFSSTVNPPKLVRETRLMTPIRRRLFSHAEDSNETPTTSTPKTEYSTLPLRDRNGIRSSSETSVFDFRESDSDGEMPVLERQTLEGLRRDRKTFGSKQNVSILPSDDISEPDKPEAITELDQSNPDPFWDTAFDMFVEQLEKRPPKRSVKKRKTCSRTPYVALENDGCKYHEEESTQDNFAAYLMSEDDDETINMETKENAKVEIKQEIDEDNENQKKVYSERFKVGDEYEKNNKCFIKLNVNRERRKAKDGKTELKNGTPVEEMNKCNVTSRIKTRGKTGVVKKNNNINRRQLPMESDLTTGEDDNDQDDGDGEEDEDDDDDDSLSLSGLESESSESGASSESSNSNYTSDDYSENEGPSTKRMRMQTRLQTRSSKQKQVKSMGMRLRSKALSRPAAKCSSKNTKRLRRRQGHRKKRRKKDEYYPCGKKKKPSFGDGSHFRPGWEEECYKFKQQLRMPEKLISISVPPKRSSASLPDLDPYRNSPSLDSSDVSLGRKSLHNKATAAESEESELDGANHKPKSETTNAECLTTTSLLKSRNGKKSQSSRILNMLVKKYGNNGTGKTKQLRSSNDRKSPRILPKATNKPELLPTPGLGIGKENVMTNKRKHPGDVGKRKFEEDSSYLTFFRKKTVNNFKEAFKQNIGLLSQEFTSTVLTSRTRTQTRDLKKKTTLIEVFGEERPASAPPLGREDVSTDQEKVGKMSEKKKTKAIKKACGGVVTRGRGKLIRSGRPGLRSTAVLRSNKAVQISKRHLNAGRKRSSMELLRIRAMQSKKFSYLVSPSENTGPLPMTKKRLKLRSVRRKFRSGFDYIRKKKKMKKDGDSADGSIKEKKLPLRSTAENVEDIQNEIKNWVINKGLGETILHRAARLGYTDVAAYCLEKMDSSPSPRDNAGYTPLHEACSRGHLDIAKLLLMYGASVSESAKGGIRPLHEAAENGFTELIRLLLSFGADPLLETYTGHTALSLVTDEEARRLIQYHLADVQGNVAPVWNFQGPSSVFDPIETGYDPLSEPPSPGPDLKAAEYDFEISCATLPPLYRLTTDRDPNCVWVLLRDLLTYTKTKSKDAILKQVETAAVREMKLSDFYEQSRCCDLLGGDRPSTKTNKIMLVQYNDRVRRLLDVERVLL</sequence>
<dbReference type="Pfam" id="PF12796">
    <property type="entry name" value="Ank_2"/>
    <property type="match status" value="1"/>
</dbReference>
<feature type="region of interest" description="Disordered" evidence="4">
    <location>
        <begin position="643"/>
        <end position="669"/>
    </location>
</feature>
<dbReference type="PROSITE" id="PS50088">
    <property type="entry name" value="ANK_REPEAT"/>
    <property type="match status" value="2"/>
</dbReference>
<dbReference type="PANTHER" id="PTHR24117:SF9">
    <property type="entry name" value="BCL-6 COREPRESSOR PCGF1 BINDING DOMAIN-CONTAINING PROTEIN"/>
    <property type="match status" value="1"/>
</dbReference>
<feature type="compositionally biased region" description="Basic residues" evidence="4">
    <location>
        <begin position="1797"/>
        <end position="1813"/>
    </location>
</feature>
<feature type="region of interest" description="Disordered" evidence="4">
    <location>
        <begin position="1347"/>
        <end position="1399"/>
    </location>
</feature>
<dbReference type="Gene3D" id="1.25.40.20">
    <property type="entry name" value="Ankyrin repeat-containing domain"/>
    <property type="match status" value="1"/>
</dbReference>
<dbReference type="InterPro" id="IPR002110">
    <property type="entry name" value="Ankyrin_rpt"/>
</dbReference>
<feature type="compositionally biased region" description="Low complexity" evidence="4">
    <location>
        <begin position="1949"/>
        <end position="1959"/>
    </location>
</feature>
<dbReference type="InterPro" id="IPR047144">
    <property type="entry name" value="BCOR-like"/>
</dbReference>
<dbReference type="Proteomes" id="UP001372834">
    <property type="component" value="Unassembled WGS sequence"/>
</dbReference>
<dbReference type="Gene3D" id="3.10.260.40">
    <property type="entry name" value="BCL-6 corepressor, PCGF1 binding domain"/>
    <property type="match status" value="1"/>
</dbReference>
<proteinExistence type="inferred from homology"/>
<feature type="compositionally biased region" description="Low complexity" evidence="4">
    <location>
        <begin position="1719"/>
        <end position="1745"/>
    </location>
</feature>
<feature type="region of interest" description="Disordered" evidence="4">
    <location>
        <begin position="1"/>
        <end position="20"/>
    </location>
</feature>
<dbReference type="InterPro" id="IPR038227">
    <property type="entry name" value="PUFD_som_sf"/>
</dbReference>
<feature type="region of interest" description="Disordered" evidence="4">
    <location>
        <begin position="52"/>
        <end position="90"/>
    </location>
</feature>
<feature type="region of interest" description="Disordered" evidence="4">
    <location>
        <begin position="333"/>
        <end position="400"/>
    </location>
</feature>